<comment type="function">
    <text evidence="1">Potential calcium-dependent cell-adhesion protein. May be involved in the establishment and maintenance of specific neuronal connections in the brain.</text>
</comment>
<dbReference type="FunFam" id="2.60.40.60:FF:000002">
    <property type="entry name" value="Protocadherin alpha 2"/>
    <property type="match status" value="1"/>
</dbReference>
<dbReference type="InterPro" id="IPR013164">
    <property type="entry name" value="Cadherin_N"/>
</dbReference>
<evidence type="ECO:0000256" key="3">
    <source>
        <dbReference type="ARBA" id="ARBA00022475"/>
    </source>
</evidence>
<evidence type="ECO:0000313" key="15">
    <source>
        <dbReference type="Ensembl" id="ENSSFOP00015009127.2"/>
    </source>
</evidence>
<dbReference type="InterPro" id="IPR050174">
    <property type="entry name" value="Protocadherin/Cadherin-CA"/>
</dbReference>
<dbReference type="PROSITE" id="PS00232">
    <property type="entry name" value="CADHERIN_1"/>
    <property type="match status" value="3"/>
</dbReference>
<sequence length="927" mass="102865">MISRQFSPLLSLHFRNNPTGYIFIINQSGHFFHRRARKEMALKEKCYDLNCLTLLGVIFVFFADTVRGQVRYSVAEEMAKGSVIGNVAADLGIDIKRLKSGRAPRVVTGDNTRYVDLVTDKGTLVVNERIDRELLCSDMSPCSFSFEIILENPIQLIEVMIEITDVNDHAPTFPKDEVNIEISETATQGARFRLDNAYDPDVGVNTIQSYNLRPTDNFVLKQETRPDGNKYIEMILQSPVDREKQEELSLILTATDGGHPQRSGVMKINIKVLDANDNAPVFSQNIYRVSVPENSSKGTIVAKVSATDADKGANGEVRYTFRHTGDTNSGVFEINEMSGEISVNGTIDFEKSKKIELSIEARDPGGLTDSCSVIIDVIDVNDNIPVITLTSFTNPIPEDASPGTTVAVINVKDLDSGQNGQVNCFVTTKSPFVIKSSIRNYFTLQIDEQLNRETQSDYNITITATDEGSPSLSSNKTLHIRVSDVNDNPPIFEKQSYTAFVLENNSPGTSIFVVRATDADCCQNARVSYVLEDSDVNGVPASSFVSLNSETGIIYAVRSFDYEQLRGFQISVRAHDGGSPPLSGNATVHIVILDQNDNAPQVLYPVQTGGSLVAEMVPRSADVGYLVTKVVAVDVDSGQNAWLSYKLLKTTERGLFDVGLQNGEIRTVRQVSDKDPVKQKLTVVVEDNGHPSRSATVNVNVVVADSFPEVLSEFSDFTHSTDYSDNLTFYLVLALASVSFLFISSLVVIISIKIHRWRQSRIYYQANLPVIPYYPPQYADAGCTGTLQHVYNYEVCMTTDSRKSDCKIFRPCTENTLKLDSVLKERNILDETDLPGQVRKSGWSNFHSLYDFNFCQYNLICISNAGYEHYRSTIEKVQLKEVGFQLATSKVRGSTFNCHVPSIFTLMTPASNHRGRVQREDSPALPV</sequence>
<dbReference type="SUPFAM" id="SSF49313">
    <property type="entry name" value="Cadherin-like"/>
    <property type="match status" value="5"/>
</dbReference>
<dbReference type="PANTHER" id="PTHR24028:SF296">
    <property type="entry name" value="PROTOCADHERIN 1 GAMMA 11 PRECURSOR-RELATED"/>
    <property type="match status" value="1"/>
</dbReference>
<dbReference type="CDD" id="cd11304">
    <property type="entry name" value="Cadherin_repeat"/>
    <property type="match status" value="6"/>
</dbReference>
<keyword evidence="7 12" id="KW-0106">Calcium</keyword>
<dbReference type="GO" id="GO:0005886">
    <property type="term" value="C:plasma membrane"/>
    <property type="evidence" value="ECO:0007669"/>
    <property type="project" value="UniProtKB-SubCell"/>
</dbReference>
<reference evidence="15" key="3">
    <citation type="submission" date="2025-09" db="UniProtKB">
        <authorList>
            <consortium name="Ensembl"/>
        </authorList>
    </citation>
    <scope>IDENTIFICATION</scope>
</reference>
<evidence type="ECO:0000259" key="14">
    <source>
        <dbReference type="PROSITE" id="PS50268"/>
    </source>
</evidence>
<dbReference type="Ensembl" id="ENSSFOT00015009253.2">
    <property type="protein sequence ID" value="ENSSFOP00015009127.2"/>
    <property type="gene ID" value="ENSSFOG00015005946.2"/>
</dbReference>
<evidence type="ECO:0000256" key="4">
    <source>
        <dbReference type="ARBA" id="ARBA00022692"/>
    </source>
</evidence>
<evidence type="ECO:0000256" key="1">
    <source>
        <dbReference type="ARBA" id="ARBA00003436"/>
    </source>
</evidence>
<feature type="domain" description="Cadherin" evidence="14">
    <location>
        <begin position="283"/>
        <end position="387"/>
    </location>
</feature>
<dbReference type="InterPro" id="IPR032455">
    <property type="entry name" value="Cadherin_C"/>
</dbReference>
<keyword evidence="8" id="KW-0130">Cell adhesion</keyword>
<dbReference type="AlphaFoldDB" id="A0A8C9R4E4"/>
<dbReference type="FunFam" id="2.60.40.60:FF:000001">
    <property type="entry name" value="Protocadherin alpha 2"/>
    <property type="match status" value="1"/>
</dbReference>
<dbReference type="InterPro" id="IPR015919">
    <property type="entry name" value="Cadherin-like_sf"/>
</dbReference>
<feature type="domain" description="Cadherin" evidence="14">
    <location>
        <begin position="174"/>
        <end position="282"/>
    </location>
</feature>
<evidence type="ECO:0000256" key="12">
    <source>
        <dbReference type="PROSITE-ProRule" id="PRU00043"/>
    </source>
</evidence>
<keyword evidence="11" id="KW-0325">Glycoprotein</keyword>
<dbReference type="PROSITE" id="PS50268">
    <property type="entry name" value="CADHERIN_2"/>
    <property type="match status" value="6"/>
</dbReference>
<accession>A0A8C9R4E4</accession>
<comment type="subcellular location">
    <subcellularLocation>
        <location evidence="2">Cell membrane</location>
        <topology evidence="2">Single-pass type I membrane protein</topology>
    </subcellularLocation>
</comment>
<keyword evidence="5" id="KW-0732">Signal</keyword>
<dbReference type="Proteomes" id="UP000694397">
    <property type="component" value="Chromosome 4"/>
</dbReference>
<name>A0A8C9R4E4_SCLFO</name>
<dbReference type="PANTHER" id="PTHR24028">
    <property type="entry name" value="CADHERIN-87A"/>
    <property type="match status" value="1"/>
</dbReference>
<reference evidence="15" key="2">
    <citation type="submission" date="2025-08" db="UniProtKB">
        <authorList>
            <consortium name="Ensembl"/>
        </authorList>
    </citation>
    <scope>IDENTIFICATION</scope>
</reference>
<dbReference type="FunFam" id="2.60.40.60:FF:000006">
    <property type="entry name" value="Protocadherin alpha 2"/>
    <property type="match status" value="1"/>
</dbReference>
<evidence type="ECO:0000313" key="16">
    <source>
        <dbReference type="Proteomes" id="UP000694397"/>
    </source>
</evidence>
<evidence type="ECO:0000256" key="9">
    <source>
        <dbReference type="ARBA" id="ARBA00022989"/>
    </source>
</evidence>
<dbReference type="Pfam" id="PF00028">
    <property type="entry name" value="Cadherin"/>
    <property type="match status" value="5"/>
</dbReference>
<dbReference type="FunFam" id="2.60.40.60:FF:000007">
    <property type="entry name" value="Protocadherin alpha 2"/>
    <property type="match status" value="1"/>
</dbReference>
<evidence type="ECO:0000256" key="6">
    <source>
        <dbReference type="ARBA" id="ARBA00022737"/>
    </source>
</evidence>
<evidence type="ECO:0000256" key="8">
    <source>
        <dbReference type="ARBA" id="ARBA00022889"/>
    </source>
</evidence>
<dbReference type="GO" id="GO:0009653">
    <property type="term" value="P:anatomical structure morphogenesis"/>
    <property type="evidence" value="ECO:0007669"/>
    <property type="project" value="UniProtKB-ARBA"/>
</dbReference>
<evidence type="ECO:0000256" key="5">
    <source>
        <dbReference type="ARBA" id="ARBA00022729"/>
    </source>
</evidence>
<evidence type="ECO:0000256" key="11">
    <source>
        <dbReference type="ARBA" id="ARBA00023180"/>
    </source>
</evidence>
<dbReference type="InterPro" id="IPR020894">
    <property type="entry name" value="Cadherin_CS"/>
</dbReference>
<feature type="domain" description="Cadherin" evidence="14">
    <location>
        <begin position="617"/>
        <end position="714"/>
    </location>
</feature>
<keyword evidence="10 13" id="KW-0472">Membrane</keyword>
<keyword evidence="6" id="KW-0677">Repeat</keyword>
<dbReference type="GO" id="GO:0007156">
    <property type="term" value="P:homophilic cell adhesion via plasma membrane adhesion molecules"/>
    <property type="evidence" value="ECO:0007669"/>
    <property type="project" value="InterPro"/>
</dbReference>
<dbReference type="GeneTree" id="ENSGT00940000164468"/>
<dbReference type="Gene3D" id="2.60.40.60">
    <property type="entry name" value="Cadherins"/>
    <property type="match status" value="6"/>
</dbReference>
<organism evidence="15 16">
    <name type="scientific">Scleropages formosus</name>
    <name type="common">Asian bonytongue</name>
    <name type="synonym">Osteoglossum formosum</name>
    <dbReference type="NCBI Taxonomy" id="113540"/>
    <lineage>
        <taxon>Eukaryota</taxon>
        <taxon>Metazoa</taxon>
        <taxon>Chordata</taxon>
        <taxon>Craniata</taxon>
        <taxon>Vertebrata</taxon>
        <taxon>Euteleostomi</taxon>
        <taxon>Actinopterygii</taxon>
        <taxon>Neopterygii</taxon>
        <taxon>Teleostei</taxon>
        <taxon>Osteoglossocephala</taxon>
        <taxon>Osteoglossomorpha</taxon>
        <taxon>Osteoglossiformes</taxon>
        <taxon>Osteoglossidae</taxon>
        <taxon>Scleropages</taxon>
    </lineage>
</organism>
<dbReference type="FunFam" id="2.60.40.60:FF:000004">
    <property type="entry name" value="Protocadherin 1 gamma 2"/>
    <property type="match status" value="1"/>
</dbReference>
<proteinExistence type="predicted"/>
<protein>
    <recommendedName>
        <fullName evidence="14">Cadherin domain-containing protein</fullName>
    </recommendedName>
</protein>
<feature type="domain" description="Cadherin" evidence="14">
    <location>
        <begin position="66"/>
        <end position="173"/>
    </location>
</feature>
<dbReference type="FunFam" id="2.60.40.60:FF:000129">
    <property type="entry name" value="protocadherin alpha-C2 isoform X1"/>
    <property type="match status" value="1"/>
</dbReference>
<dbReference type="SMART" id="SM00112">
    <property type="entry name" value="CA"/>
    <property type="match status" value="6"/>
</dbReference>
<feature type="transmembrane region" description="Helical" evidence="13">
    <location>
        <begin position="727"/>
        <end position="752"/>
    </location>
</feature>
<reference evidence="15 16" key="1">
    <citation type="submission" date="2019-04" db="EMBL/GenBank/DDBJ databases">
        <authorList>
            <consortium name="Wellcome Sanger Institute Data Sharing"/>
        </authorList>
    </citation>
    <scope>NUCLEOTIDE SEQUENCE [LARGE SCALE GENOMIC DNA]</scope>
</reference>
<keyword evidence="4 13" id="KW-0812">Transmembrane</keyword>
<dbReference type="GO" id="GO:0005509">
    <property type="term" value="F:calcium ion binding"/>
    <property type="evidence" value="ECO:0007669"/>
    <property type="project" value="UniProtKB-UniRule"/>
</dbReference>
<keyword evidence="9 13" id="KW-1133">Transmembrane helix</keyword>
<dbReference type="PRINTS" id="PR00205">
    <property type="entry name" value="CADHERIN"/>
</dbReference>
<evidence type="ECO:0000256" key="2">
    <source>
        <dbReference type="ARBA" id="ARBA00004251"/>
    </source>
</evidence>
<keyword evidence="3" id="KW-1003">Cell membrane</keyword>
<feature type="domain" description="Cadherin" evidence="14">
    <location>
        <begin position="493"/>
        <end position="602"/>
    </location>
</feature>
<dbReference type="OrthoDB" id="6252479at2759"/>
<evidence type="ECO:0000256" key="13">
    <source>
        <dbReference type="SAM" id="Phobius"/>
    </source>
</evidence>
<evidence type="ECO:0000256" key="10">
    <source>
        <dbReference type="ARBA" id="ARBA00023136"/>
    </source>
</evidence>
<dbReference type="InterPro" id="IPR002126">
    <property type="entry name" value="Cadherin-like_dom"/>
</dbReference>
<feature type="domain" description="Cadherin" evidence="14">
    <location>
        <begin position="388"/>
        <end position="492"/>
    </location>
</feature>
<dbReference type="Pfam" id="PF08266">
    <property type="entry name" value="Cadherin_2"/>
    <property type="match status" value="1"/>
</dbReference>
<keyword evidence="16" id="KW-1185">Reference proteome</keyword>
<dbReference type="Pfam" id="PF16492">
    <property type="entry name" value="Cadherin_C_2"/>
    <property type="match status" value="1"/>
</dbReference>
<evidence type="ECO:0000256" key="7">
    <source>
        <dbReference type="ARBA" id="ARBA00022837"/>
    </source>
</evidence>